<evidence type="ECO:0000256" key="1">
    <source>
        <dbReference type="SAM" id="Phobius"/>
    </source>
</evidence>
<evidence type="ECO:0000313" key="3">
    <source>
        <dbReference type="Proteomes" id="UP000824176"/>
    </source>
</evidence>
<dbReference type="Proteomes" id="UP000824176">
    <property type="component" value="Unassembled WGS sequence"/>
</dbReference>
<proteinExistence type="predicted"/>
<name>A0A9D2GWA2_9BACT</name>
<organism evidence="2 3">
    <name type="scientific">Candidatus Mucispirillum faecigallinarum</name>
    <dbReference type="NCBI Taxonomy" id="2838699"/>
    <lineage>
        <taxon>Bacteria</taxon>
        <taxon>Pseudomonadati</taxon>
        <taxon>Deferribacterota</taxon>
        <taxon>Deferribacteres</taxon>
        <taxon>Deferribacterales</taxon>
        <taxon>Mucispirillaceae</taxon>
        <taxon>Mucispirillum</taxon>
    </lineage>
</organism>
<reference evidence="2" key="1">
    <citation type="journal article" date="2021" name="PeerJ">
        <title>Extensive microbial diversity within the chicken gut microbiome revealed by metagenomics and culture.</title>
        <authorList>
            <person name="Gilroy R."/>
            <person name="Ravi A."/>
            <person name="Getino M."/>
            <person name="Pursley I."/>
            <person name="Horton D.L."/>
            <person name="Alikhan N.F."/>
            <person name="Baker D."/>
            <person name="Gharbi K."/>
            <person name="Hall N."/>
            <person name="Watson M."/>
            <person name="Adriaenssens E.M."/>
            <person name="Foster-Nyarko E."/>
            <person name="Jarju S."/>
            <person name="Secka A."/>
            <person name="Antonio M."/>
            <person name="Oren A."/>
            <person name="Chaudhuri R.R."/>
            <person name="La Ragione R."/>
            <person name="Hildebrand F."/>
            <person name="Pallen M.J."/>
        </authorList>
    </citation>
    <scope>NUCLEOTIDE SEQUENCE</scope>
    <source>
        <strain evidence="2">ChiW4-1371</strain>
    </source>
</reference>
<evidence type="ECO:0000313" key="2">
    <source>
        <dbReference type="EMBL" id="HIZ89920.1"/>
    </source>
</evidence>
<dbReference type="EMBL" id="DXAQ01000125">
    <property type="protein sequence ID" value="HIZ89920.1"/>
    <property type="molecule type" value="Genomic_DNA"/>
</dbReference>
<sequence>MSTAENNYYLKDGLLYKLTGSTMYRVSSEDVLQDSTKTALLIDDAYFFYVGMENISTSAKKLHAVASNYLNIIFPADMVKEFGVFQHSGKTIIYIINPALSDIIAENIEIFTGFKKISTPFLEECIKYNEFIFSDGSKKYKLSENMVSITEDDESDFITAKDYFDNMQAVKYSITLPGVLRKSAMKLPIAAPAALLALVYIVLIISSVSEIFAYNKVNTYYEEALDKVYKNLGVASSKDPYGSLVQQSKSVTASGGSERILSILNNLNDAGIDGIIFDNINIRDDDIRISGTASSFAQVDEIKKIMENKTQNAINVDDTKKTKDGISFTMKYTKAQR</sequence>
<accession>A0A9D2GWA2</accession>
<keyword evidence="1" id="KW-1133">Transmembrane helix</keyword>
<reference evidence="2" key="2">
    <citation type="submission" date="2021-04" db="EMBL/GenBank/DDBJ databases">
        <authorList>
            <person name="Gilroy R."/>
        </authorList>
    </citation>
    <scope>NUCLEOTIDE SEQUENCE</scope>
    <source>
        <strain evidence="2">ChiW4-1371</strain>
    </source>
</reference>
<keyword evidence="1" id="KW-0472">Membrane</keyword>
<protein>
    <submittedName>
        <fullName evidence="2">Uncharacterized protein</fullName>
    </submittedName>
</protein>
<comment type="caution">
    <text evidence="2">The sequence shown here is derived from an EMBL/GenBank/DDBJ whole genome shotgun (WGS) entry which is preliminary data.</text>
</comment>
<gene>
    <name evidence="2" type="ORF">H9804_08230</name>
</gene>
<feature type="transmembrane region" description="Helical" evidence="1">
    <location>
        <begin position="189"/>
        <end position="208"/>
    </location>
</feature>
<dbReference type="AlphaFoldDB" id="A0A9D2GWA2"/>
<keyword evidence="1" id="KW-0812">Transmembrane</keyword>